<dbReference type="RefSeq" id="WP_179517831.1">
    <property type="nucleotide sequence ID" value="NZ_JACCAC010000001.1"/>
</dbReference>
<gene>
    <name evidence="2" type="ORF">BJ989_001679</name>
</gene>
<reference evidence="2 3" key="1">
    <citation type="submission" date="2020-07" db="EMBL/GenBank/DDBJ databases">
        <title>Sequencing the genomes of 1000 actinobacteria strains.</title>
        <authorList>
            <person name="Klenk H.-P."/>
        </authorList>
    </citation>
    <scope>NUCLEOTIDE SEQUENCE [LARGE SCALE GENOMIC DNA]</scope>
    <source>
        <strain evidence="2 3">DSM 24552</strain>
    </source>
</reference>
<sequence>MRAQRFSGEQVTPSRRAPLQAADGAAPPTTDEALALGDAWRDDLVDHLTVMTEMQLGDTRPVRVAAQWRRWNRDAGLGA</sequence>
<dbReference type="AlphaFoldDB" id="A0A7Y9RS58"/>
<evidence type="ECO:0000313" key="2">
    <source>
        <dbReference type="EMBL" id="NYG55375.1"/>
    </source>
</evidence>
<dbReference type="EMBL" id="JACCAC010000001">
    <property type="protein sequence ID" value="NYG55375.1"/>
    <property type="molecule type" value="Genomic_DNA"/>
</dbReference>
<feature type="region of interest" description="Disordered" evidence="1">
    <location>
        <begin position="1"/>
        <end position="30"/>
    </location>
</feature>
<dbReference type="Proteomes" id="UP000544110">
    <property type="component" value="Unassembled WGS sequence"/>
</dbReference>
<proteinExistence type="predicted"/>
<accession>A0A7Y9RS58</accession>
<evidence type="ECO:0000256" key="1">
    <source>
        <dbReference type="SAM" id="MobiDB-lite"/>
    </source>
</evidence>
<evidence type="ECO:0000313" key="3">
    <source>
        <dbReference type="Proteomes" id="UP000544110"/>
    </source>
</evidence>
<comment type="caution">
    <text evidence="2">The sequence shown here is derived from an EMBL/GenBank/DDBJ whole genome shotgun (WGS) entry which is preliminary data.</text>
</comment>
<organism evidence="2 3">
    <name type="scientific">Nocardioides perillae</name>
    <dbReference type="NCBI Taxonomy" id="1119534"/>
    <lineage>
        <taxon>Bacteria</taxon>
        <taxon>Bacillati</taxon>
        <taxon>Actinomycetota</taxon>
        <taxon>Actinomycetes</taxon>
        <taxon>Propionibacteriales</taxon>
        <taxon>Nocardioidaceae</taxon>
        <taxon>Nocardioides</taxon>
    </lineage>
</organism>
<name>A0A7Y9RS58_9ACTN</name>
<keyword evidence="3" id="KW-1185">Reference proteome</keyword>
<protein>
    <submittedName>
        <fullName evidence="2">Uncharacterized protein</fullName>
    </submittedName>
</protein>